<gene>
    <name evidence="9" type="ORF">SAMN05421872_107292</name>
</gene>
<keyword evidence="10" id="KW-1185">Reference proteome</keyword>
<feature type="domain" description="RNA polymerase sigma-70 region 3" evidence="6">
    <location>
        <begin position="122"/>
        <end position="192"/>
    </location>
</feature>
<keyword evidence="3" id="KW-0238">DNA-binding</keyword>
<evidence type="ECO:0000256" key="3">
    <source>
        <dbReference type="ARBA" id="ARBA00023125"/>
    </source>
</evidence>
<evidence type="ECO:0000313" key="10">
    <source>
        <dbReference type="Proteomes" id="UP000199034"/>
    </source>
</evidence>
<feature type="region of interest" description="Disordered" evidence="5">
    <location>
        <begin position="1"/>
        <end position="38"/>
    </location>
</feature>
<dbReference type="Pfam" id="PF04539">
    <property type="entry name" value="Sigma70_r3"/>
    <property type="match status" value="1"/>
</dbReference>
<dbReference type="InterPro" id="IPR013324">
    <property type="entry name" value="RNA_pol_sigma_r3/r4-like"/>
</dbReference>
<feature type="compositionally biased region" description="Polar residues" evidence="5">
    <location>
        <begin position="18"/>
        <end position="33"/>
    </location>
</feature>
<dbReference type="InterPro" id="IPR007630">
    <property type="entry name" value="RNA_pol_sigma70_r4"/>
</dbReference>
<reference evidence="9 10" key="1">
    <citation type="submission" date="2016-10" db="EMBL/GenBank/DDBJ databases">
        <authorList>
            <person name="de Groot N.N."/>
        </authorList>
    </citation>
    <scope>NUCLEOTIDE SEQUENCE [LARGE SCALE GENOMIC DNA]</scope>
    <source>
        <strain evidence="9 10">CGMCC 4.6858</strain>
    </source>
</reference>
<feature type="domain" description="RNA polymerase sigma-70 region 2" evidence="7">
    <location>
        <begin position="41"/>
        <end position="112"/>
    </location>
</feature>
<evidence type="ECO:0000259" key="6">
    <source>
        <dbReference type="Pfam" id="PF04539"/>
    </source>
</evidence>
<evidence type="ECO:0000259" key="8">
    <source>
        <dbReference type="Pfam" id="PF04545"/>
    </source>
</evidence>
<evidence type="ECO:0000256" key="4">
    <source>
        <dbReference type="ARBA" id="ARBA00023163"/>
    </source>
</evidence>
<keyword evidence="1" id="KW-0805">Transcription regulation</keyword>
<evidence type="ECO:0000256" key="5">
    <source>
        <dbReference type="SAM" id="MobiDB-lite"/>
    </source>
</evidence>
<evidence type="ECO:0000256" key="2">
    <source>
        <dbReference type="ARBA" id="ARBA00023082"/>
    </source>
</evidence>
<dbReference type="RefSeq" id="WP_090857442.1">
    <property type="nucleotide sequence ID" value="NZ_FMZM01000007.1"/>
</dbReference>
<dbReference type="OrthoDB" id="9799825at2"/>
<dbReference type="PANTHER" id="PTHR30385:SF7">
    <property type="entry name" value="RNA POLYMERASE SIGMA FACTOR FLIA"/>
    <property type="match status" value="1"/>
</dbReference>
<keyword evidence="9" id="KW-0282">Flagellum</keyword>
<dbReference type="InterPro" id="IPR007627">
    <property type="entry name" value="RNA_pol_sigma70_r2"/>
</dbReference>
<feature type="domain" description="RNA polymerase sigma-70 region 4" evidence="8">
    <location>
        <begin position="206"/>
        <end position="254"/>
    </location>
</feature>
<dbReference type="EMBL" id="FMZM01000007">
    <property type="protein sequence ID" value="SDD35817.1"/>
    <property type="molecule type" value="Genomic_DNA"/>
</dbReference>
<dbReference type="Gene3D" id="1.20.140.160">
    <property type="match status" value="1"/>
</dbReference>
<protein>
    <submittedName>
        <fullName evidence="9">RNA polymerase sigma factor for flagellar operon FliA</fullName>
    </submittedName>
</protein>
<evidence type="ECO:0000256" key="1">
    <source>
        <dbReference type="ARBA" id="ARBA00023015"/>
    </source>
</evidence>
<dbReference type="AlphaFoldDB" id="A0A1G6U5F4"/>
<evidence type="ECO:0000259" key="7">
    <source>
        <dbReference type="Pfam" id="PF04542"/>
    </source>
</evidence>
<dbReference type="GO" id="GO:0006352">
    <property type="term" value="P:DNA-templated transcription initiation"/>
    <property type="evidence" value="ECO:0007669"/>
    <property type="project" value="InterPro"/>
</dbReference>
<keyword evidence="9" id="KW-0969">Cilium</keyword>
<dbReference type="Pfam" id="PF04542">
    <property type="entry name" value="Sigma70_r2"/>
    <property type="match status" value="1"/>
</dbReference>
<dbReference type="GO" id="GO:0016987">
    <property type="term" value="F:sigma factor activity"/>
    <property type="evidence" value="ECO:0007669"/>
    <property type="project" value="UniProtKB-KW"/>
</dbReference>
<dbReference type="SUPFAM" id="SSF88946">
    <property type="entry name" value="Sigma2 domain of RNA polymerase sigma factors"/>
    <property type="match status" value="1"/>
</dbReference>
<dbReference type="NCBIfam" id="TIGR02937">
    <property type="entry name" value="sigma70-ECF"/>
    <property type="match status" value="1"/>
</dbReference>
<dbReference type="PANTHER" id="PTHR30385">
    <property type="entry name" value="SIGMA FACTOR F FLAGELLAR"/>
    <property type="match status" value="1"/>
</dbReference>
<dbReference type="InterPro" id="IPR014284">
    <property type="entry name" value="RNA_pol_sigma-70_dom"/>
</dbReference>
<accession>A0A1G6U5F4</accession>
<keyword evidence="4" id="KW-0804">Transcription</keyword>
<proteinExistence type="predicted"/>
<organism evidence="9 10">
    <name type="scientific">Nocardioides lianchengensis</name>
    <dbReference type="NCBI Taxonomy" id="1045774"/>
    <lineage>
        <taxon>Bacteria</taxon>
        <taxon>Bacillati</taxon>
        <taxon>Actinomycetota</taxon>
        <taxon>Actinomycetes</taxon>
        <taxon>Propionibacteriales</taxon>
        <taxon>Nocardioidaceae</taxon>
        <taxon>Nocardioides</taxon>
    </lineage>
</organism>
<keyword evidence="2" id="KW-0731">Sigma factor</keyword>
<dbReference type="Proteomes" id="UP000199034">
    <property type="component" value="Unassembled WGS sequence"/>
</dbReference>
<dbReference type="Pfam" id="PF04545">
    <property type="entry name" value="Sigma70_r4"/>
    <property type="match status" value="1"/>
</dbReference>
<dbReference type="Gene3D" id="1.10.1740.10">
    <property type="match status" value="1"/>
</dbReference>
<name>A0A1G6U5F4_9ACTN</name>
<keyword evidence="9" id="KW-0966">Cell projection</keyword>
<dbReference type="STRING" id="1045774.SAMN05421872_107292"/>
<dbReference type="InterPro" id="IPR007624">
    <property type="entry name" value="RNA_pol_sigma70_r3"/>
</dbReference>
<dbReference type="InterPro" id="IPR013325">
    <property type="entry name" value="RNA_pol_sigma_r2"/>
</dbReference>
<dbReference type="GO" id="GO:0003677">
    <property type="term" value="F:DNA binding"/>
    <property type="evidence" value="ECO:0007669"/>
    <property type="project" value="UniProtKB-KW"/>
</dbReference>
<evidence type="ECO:0000313" key="9">
    <source>
        <dbReference type="EMBL" id="SDD35817.1"/>
    </source>
</evidence>
<dbReference type="SUPFAM" id="SSF88659">
    <property type="entry name" value="Sigma3 and sigma4 domains of RNA polymerase sigma factors"/>
    <property type="match status" value="2"/>
</dbReference>
<sequence>MNYEDDVPEHDAHEDTISTEGSTVGSTEGQPRTQQERDDLVVQHMGLVGHIVRETMSRVPSHVNRDDLHSAGLTALVKAGRSFQGDRGVPFVRYAASRIRGAILDELRSIDWASRSVRRRGRELDQARTRLATSLGRSPDNAEVAAELGISVAEVAGNDEDVARANVLSLQGSTTENSFAEILPSADPSPEDLIEHRERLEYLVAAIAELPERLQAVVQGYFLEERPMADIADELGVSESRISQMRAEALVLLRDAMNSALDPELVAEHPRPDGCAAQRRDAYFRAVAARHASGRRSLSVSFEAAG</sequence>
<dbReference type="CDD" id="cd06171">
    <property type="entry name" value="Sigma70_r4"/>
    <property type="match status" value="1"/>
</dbReference>